<dbReference type="InterPro" id="IPR052055">
    <property type="entry name" value="Hepadnavirus_pol/RT"/>
</dbReference>
<proteinExistence type="predicted"/>
<keyword evidence="2" id="KW-1185">Reference proteome</keyword>
<dbReference type="PANTHER" id="PTHR33050">
    <property type="entry name" value="REVERSE TRANSCRIPTASE DOMAIN-CONTAINING PROTEIN"/>
    <property type="match status" value="1"/>
</dbReference>
<reference evidence="1" key="1">
    <citation type="submission" date="2021-03" db="EMBL/GenBank/DDBJ databases">
        <authorList>
            <person name="Bekaert M."/>
        </authorList>
    </citation>
    <scope>NUCLEOTIDE SEQUENCE</scope>
</reference>
<protein>
    <submittedName>
        <fullName evidence="1">Uncharacterized protein</fullName>
    </submittedName>
</protein>
<organism evidence="1 2">
    <name type="scientific">Mytilus edulis</name>
    <name type="common">Blue mussel</name>
    <dbReference type="NCBI Taxonomy" id="6550"/>
    <lineage>
        <taxon>Eukaryota</taxon>
        <taxon>Metazoa</taxon>
        <taxon>Spiralia</taxon>
        <taxon>Lophotrochozoa</taxon>
        <taxon>Mollusca</taxon>
        <taxon>Bivalvia</taxon>
        <taxon>Autobranchia</taxon>
        <taxon>Pteriomorphia</taxon>
        <taxon>Mytilida</taxon>
        <taxon>Mytiloidea</taxon>
        <taxon>Mytilidae</taxon>
        <taxon>Mytilinae</taxon>
        <taxon>Mytilus</taxon>
    </lineage>
</organism>
<name>A0A8S3TVX9_MYTED</name>
<dbReference type="PANTHER" id="PTHR33050:SF8">
    <property type="entry name" value="REVERSE TRANSCRIPTASE DOMAIN-CONTAINING PROTEIN"/>
    <property type="match status" value="1"/>
</dbReference>
<dbReference type="EMBL" id="CAJPWZ010002413">
    <property type="protein sequence ID" value="CAG2238090.1"/>
    <property type="molecule type" value="Genomic_DNA"/>
</dbReference>
<comment type="caution">
    <text evidence="1">The sequence shown here is derived from an EMBL/GenBank/DDBJ whole genome shotgun (WGS) entry which is preliminary data.</text>
</comment>
<dbReference type="AlphaFoldDB" id="A0A8S3TVX9"/>
<dbReference type="SUPFAM" id="SSF56672">
    <property type="entry name" value="DNA/RNA polymerases"/>
    <property type="match status" value="1"/>
</dbReference>
<accession>A0A8S3TVX9</accession>
<evidence type="ECO:0000313" key="2">
    <source>
        <dbReference type="Proteomes" id="UP000683360"/>
    </source>
</evidence>
<sequence>MHQIINPLNKVEVLPFSGGFSNKAVNSHLVTAGPTVEQVAAPVTTANISTNVYNVLKNMPQSHVKSDLQPTSLPTPIKVNKLNIFLKGYDKAMKLNLIQGFTFGFKINSLLDKKVDKFPSNNKSARENPDAVNLKLNKELWKGRIKGPFNEAPFEKFICSPLGLIPKKESGSFHSIHALSFPKGDSVNFWTPPEYTSVSYQNIETVIELVQEHGFNCEMREANTNKCSVALNTFLTLSKTLGAPIKDEKTQLPTTCITIYGIEIDSRAMVARLPKDKIAKILGLLNIFKVKKKLILRELQSLLGLLNFACSVVFPGRAFLRRFFDLTIGHSCPHYRITLNSEARADLRAWFDFISNYNGKSCFLFQKWVSSES</sequence>
<dbReference type="InterPro" id="IPR043502">
    <property type="entry name" value="DNA/RNA_pol_sf"/>
</dbReference>
<dbReference type="Proteomes" id="UP000683360">
    <property type="component" value="Unassembled WGS sequence"/>
</dbReference>
<evidence type="ECO:0000313" key="1">
    <source>
        <dbReference type="EMBL" id="CAG2238090.1"/>
    </source>
</evidence>
<gene>
    <name evidence="1" type="ORF">MEDL_50510</name>
</gene>
<dbReference type="OrthoDB" id="6019648at2759"/>